<organism evidence="7 8">
    <name type="scientific">Sulfitobacter undariae</name>
    <dbReference type="NCBI Taxonomy" id="1563671"/>
    <lineage>
        <taxon>Bacteria</taxon>
        <taxon>Pseudomonadati</taxon>
        <taxon>Pseudomonadota</taxon>
        <taxon>Alphaproteobacteria</taxon>
        <taxon>Rhodobacterales</taxon>
        <taxon>Roseobacteraceae</taxon>
        <taxon>Sulfitobacter</taxon>
    </lineage>
</organism>
<evidence type="ECO:0000256" key="6">
    <source>
        <dbReference type="SAM" id="Phobius"/>
    </source>
</evidence>
<evidence type="ECO:0000313" key="8">
    <source>
        <dbReference type="Proteomes" id="UP000530268"/>
    </source>
</evidence>
<keyword evidence="5 6" id="KW-0472">Membrane</keyword>
<keyword evidence="8" id="KW-1185">Reference proteome</keyword>
<keyword evidence="2" id="KW-1003">Cell membrane</keyword>
<comment type="subcellular location">
    <subcellularLocation>
        <location evidence="1">Cell membrane</location>
        <topology evidence="1">Multi-pass membrane protein</topology>
    </subcellularLocation>
</comment>
<protein>
    <submittedName>
        <fullName evidence="7">Threonine/homoserine/homoserine lactone efflux protein</fullName>
    </submittedName>
</protein>
<dbReference type="InterPro" id="IPR001123">
    <property type="entry name" value="LeuE-type"/>
</dbReference>
<keyword evidence="3 6" id="KW-0812">Transmembrane</keyword>
<name>A0A7W6E708_9RHOB</name>
<dbReference type="Proteomes" id="UP000530268">
    <property type="component" value="Unassembled WGS sequence"/>
</dbReference>
<dbReference type="RefSeq" id="WP_184563064.1">
    <property type="nucleotide sequence ID" value="NZ_JACIEI010000002.1"/>
</dbReference>
<dbReference type="GO" id="GO:0005886">
    <property type="term" value="C:plasma membrane"/>
    <property type="evidence" value="ECO:0007669"/>
    <property type="project" value="UniProtKB-SubCell"/>
</dbReference>
<feature type="transmembrane region" description="Helical" evidence="6">
    <location>
        <begin position="142"/>
        <end position="169"/>
    </location>
</feature>
<evidence type="ECO:0000256" key="1">
    <source>
        <dbReference type="ARBA" id="ARBA00004651"/>
    </source>
</evidence>
<dbReference type="EMBL" id="JACIEI010000002">
    <property type="protein sequence ID" value="MBB3993195.1"/>
    <property type="molecule type" value="Genomic_DNA"/>
</dbReference>
<feature type="transmembrane region" description="Helical" evidence="6">
    <location>
        <begin position="6"/>
        <end position="29"/>
    </location>
</feature>
<dbReference type="Pfam" id="PF01810">
    <property type="entry name" value="LysE"/>
    <property type="match status" value="1"/>
</dbReference>
<gene>
    <name evidence="7" type="ORF">GGR95_000823</name>
</gene>
<evidence type="ECO:0000313" key="7">
    <source>
        <dbReference type="EMBL" id="MBB3993195.1"/>
    </source>
</evidence>
<feature type="transmembrane region" description="Helical" evidence="6">
    <location>
        <begin position="181"/>
        <end position="199"/>
    </location>
</feature>
<evidence type="ECO:0000256" key="3">
    <source>
        <dbReference type="ARBA" id="ARBA00022692"/>
    </source>
</evidence>
<comment type="caution">
    <text evidence="7">The sequence shown here is derived from an EMBL/GenBank/DDBJ whole genome shotgun (WGS) entry which is preliminary data.</text>
</comment>
<keyword evidence="4 6" id="KW-1133">Transmembrane helix</keyword>
<dbReference type="GO" id="GO:0015171">
    <property type="term" value="F:amino acid transmembrane transporter activity"/>
    <property type="evidence" value="ECO:0007669"/>
    <property type="project" value="TreeGrafter"/>
</dbReference>
<sequence length="201" mass="20876">MIDPVILLAFVPAALALNVTPGPDMMLCLAQGMRSGRASAWAASAGVSAGAFVHVTVAGLGLGAVVAAYPWAFSAIRWIGVAYLLYLAVQALRSNQIKAGGQGMRPFKAFRAGFFTNLSNVKVIYFVLAFIPQFVVPEAGPVFVQFLVFGSMIALGGFVINGMVGAYAGTFGAKLIGSSKTLGYITSGIYAALAARLAVME</sequence>
<reference evidence="7 8" key="1">
    <citation type="submission" date="2020-08" db="EMBL/GenBank/DDBJ databases">
        <title>Genomic Encyclopedia of Type Strains, Phase IV (KMG-IV): sequencing the most valuable type-strain genomes for metagenomic binning, comparative biology and taxonomic classification.</title>
        <authorList>
            <person name="Goeker M."/>
        </authorList>
    </citation>
    <scope>NUCLEOTIDE SEQUENCE [LARGE SCALE GENOMIC DNA]</scope>
    <source>
        <strain evidence="7 8">DSM 102234</strain>
    </source>
</reference>
<evidence type="ECO:0000256" key="4">
    <source>
        <dbReference type="ARBA" id="ARBA00022989"/>
    </source>
</evidence>
<feature type="transmembrane region" description="Helical" evidence="6">
    <location>
        <begin position="41"/>
        <end position="69"/>
    </location>
</feature>
<proteinExistence type="predicted"/>
<dbReference type="PIRSF" id="PIRSF006324">
    <property type="entry name" value="LeuE"/>
    <property type="match status" value="1"/>
</dbReference>
<dbReference type="PANTHER" id="PTHR30086:SF20">
    <property type="entry name" value="ARGININE EXPORTER PROTEIN ARGO-RELATED"/>
    <property type="match status" value="1"/>
</dbReference>
<evidence type="ECO:0000256" key="2">
    <source>
        <dbReference type="ARBA" id="ARBA00022475"/>
    </source>
</evidence>
<dbReference type="AlphaFoldDB" id="A0A7W6E708"/>
<accession>A0A7W6E708</accession>
<feature type="transmembrane region" description="Helical" evidence="6">
    <location>
        <begin position="114"/>
        <end position="136"/>
    </location>
</feature>
<feature type="transmembrane region" description="Helical" evidence="6">
    <location>
        <begin position="75"/>
        <end position="93"/>
    </location>
</feature>
<evidence type="ECO:0000256" key="5">
    <source>
        <dbReference type="ARBA" id="ARBA00023136"/>
    </source>
</evidence>
<dbReference type="PANTHER" id="PTHR30086">
    <property type="entry name" value="ARGININE EXPORTER PROTEIN ARGO"/>
    <property type="match status" value="1"/>
</dbReference>